<dbReference type="InterPro" id="IPR022742">
    <property type="entry name" value="Hydrolase_4"/>
</dbReference>
<organism evidence="2 3">
    <name type="scientific">Halalkalibacter wakoensis JCM 9140</name>
    <dbReference type="NCBI Taxonomy" id="1236970"/>
    <lineage>
        <taxon>Bacteria</taxon>
        <taxon>Bacillati</taxon>
        <taxon>Bacillota</taxon>
        <taxon>Bacilli</taxon>
        <taxon>Bacillales</taxon>
        <taxon>Bacillaceae</taxon>
        <taxon>Halalkalibacter</taxon>
    </lineage>
</organism>
<accession>W4Q3R8</accession>
<comment type="caution">
    <text evidence="2">The sequence shown here is derived from an EMBL/GenBank/DDBJ whole genome shotgun (WGS) entry which is preliminary data.</text>
</comment>
<dbReference type="Gene3D" id="3.40.50.1820">
    <property type="entry name" value="alpha/beta hydrolase"/>
    <property type="match status" value="1"/>
</dbReference>
<proteinExistence type="predicted"/>
<dbReference type="InterPro" id="IPR000073">
    <property type="entry name" value="AB_hydrolase_1"/>
</dbReference>
<dbReference type="AlphaFoldDB" id="W4Q3R8"/>
<dbReference type="InterPro" id="IPR029058">
    <property type="entry name" value="AB_hydrolase_fold"/>
</dbReference>
<gene>
    <name evidence="2" type="ORF">JCM9140_2423</name>
</gene>
<dbReference type="Proteomes" id="UP000018890">
    <property type="component" value="Unassembled WGS sequence"/>
</dbReference>
<dbReference type="SUPFAM" id="SSF53474">
    <property type="entry name" value="alpha/beta-Hydrolases"/>
    <property type="match status" value="1"/>
</dbReference>
<protein>
    <submittedName>
        <fullName evidence="2">Lysophospholipase</fullName>
    </submittedName>
</protein>
<name>W4Q3R8_9BACI</name>
<feature type="domain" description="Serine aminopeptidase S33" evidence="1">
    <location>
        <begin position="62"/>
        <end position="259"/>
    </location>
</feature>
<evidence type="ECO:0000313" key="2">
    <source>
        <dbReference type="EMBL" id="GAE26368.1"/>
    </source>
</evidence>
<evidence type="ECO:0000259" key="1">
    <source>
        <dbReference type="Pfam" id="PF12146"/>
    </source>
</evidence>
<reference evidence="2" key="1">
    <citation type="journal article" date="2014" name="Genome Announc.">
        <title>Draft Genome Sequences of Three Alkaliphilic Bacillus Strains, Bacillus wakoensis JCM 9140T, Bacillus akibai JCM 9157T, and Bacillus hemicellulosilyticus JCM 9152T.</title>
        <authorList>
            <person name="Yuki M."/>
            <person name="Oshima K."/>
            <person name="Suda W."/>
            <person name="Oshida Y."/>
            <person name="Kitamura K."/>
            <person name="Iida T."/>
            <person name="Hattori M."/>
            <person name="Ohkuma M."/>
        </authorList>
    </citation>
    <scope>NUCLEOTIDE SEQUENCE [LARGE SCALE GENOMIC DNA]</scope>
    <source>
        <strain evidence="2">JCM 9140</strain>
    </source>
</reference>
<sequence>MIETAIDKIRSECLSFGEKSLHMETYRQYYDLSFQEGLHDYGYITTSGFDLFVQQFRPPVCKERVFLLHGYLDHAGSLNKTIRMLVENHYEVIVYDLPGHGLSSGERLTINSFEEYFHTAKGIFDFFFKDVSPLLVAHSTGGAIALTLVKNKDASFSKMVLVAPLFRPHLWRLSKIGLFITRPFLKDLRRVFSRNSGDEAYLAFTKQDPLQEKMLPVSWLKALGNWLQLENNQPYEDIRFLMIQGSGDRTVNVGYGEKRVKSIYLIAKS</sequence>
<dbReference type="OrthoDB" id="5614837at2"/>
<dbReference type="PANTHER" id="PTHR11614">
    <property type="entry name" value="PHOSPHOLIPASE-RELATED"/>
    <property type="match status" value="1"/>
</dbReference>
<dbReference type="RefSeq" id="WP_052002199.1">
    <property type="nucleotide sequence ID" value="NZ_BAUT01000023.1"/>
</dbReference>
<dbReference type="InterPro" id="IPR051044">
    <property type="entry name" value="MAG_DAG_Lipase"/>
</dbReference>
<keyword evidence="3" id="KW-1185">Reference proteome</keyword>
<dbReference type="PRINTS" id="PR00111">
    <property type="entry name" value="ABHYDROLASE"/>
</dbReference>
<dbReference type="STRING" id="1236970.JCM9140_2423"/>
<evidence type="ECO:0000313" key="3">
    <source>
        <dbReference type="Proteomes" id="UP000018890"/>
    </source>
</evidence>
<dbReference type="EMBL" id="BAUT01000023">
    <property type="protein sequence ID" value="GAE26368.1"/>
    <property type="molecule type" value="Genomic_DNA"/>
</dbReference>
<dbReference type="Pfam" id="PF12146">
    <property type="entry name" value="Hydrolase_4"/>
    <property type="match status" value="1"/>
</dbReference>